<accession>A0ABW0QII0</accession>
<reference evidence="2" key="1">
    <citation type="journal article" date="2019" name="Int. J. Syst. Evol. Microbiol.">
        <title>The Global Catalogue of Microorganisms (GCM) 10K type strain sequencing project: providing services to taxonomists for standard genome sequencing and annotation.</title>
        <authorList>
            <consortium name="The Broad Institute Genomics Platform"/>
            <consortium name="The Broad Institute Genome Sequencing Center for Infectious Disease"/>
            <person name="Wu L."/>
            <person name="Ma J."/>
        </authorList>
    </citation>
    <scope>NUCLEOTIDE SEQUENCE [LARGE SCALE GENOMIC DNA]</scope>
    <source>
        <strain evidence="2">CGMCC 4.7277</strain>
    </source>
</reference>
<gene>
    <name evidence="1" type="ORF">ACFPP7_24500</name>
</gene>
<protein>
    <submittedName>
        <fullName evidence="1">Uncharacterized protein</fullName>
    </submittedName>
</protein>
<keyword evidence="2" id="KW-1185">Reference proteome</keyword>
<dbReference type="RefSeq" id="WP_068832030.1">
    <property type="nucleotide sequence ID" value="NZ_JBHSMX010000066.1"/>
</dbReference>
<proteinExistence type="predicted"/>
<evidence type="ECO:0000313" key="2">
    <source>
        <dbReference type="Proteomes" id="UP001596084"/>
    </source>
</evidence>
<name>A0ABW0QII0_9BURK</name>
<evidence type="ECO:0000313" key="1">
    <source>
        <dbReference type="EMBL" id="MFC5524044.1"/>
    </source>
</evidence>
<comment type="caution">
    <text evidence="1">The sequence shown here is derived from an EMBL/GenBank/DDBJ whole genome shotgun (WGS) entry which is preliminary data.</text>
</comment>
<sequence>MTTPTSLKVTAFLRMRASGCAAPDGRRGMVLALRDTGGLFPNGITAQWLGPEAVDFLDHHQAELVPGRCLELEVYHLRPVNAELRARVKSCQLAPLPPSWIKHAEKAGHPITTTEHH</sequence>
<dbReference type="Proteomes" id="UP001596084">
    <property type="component" value="Unassembled WGS sequence"/>
</dbReference>
<organism evidence="1 2">
    <name type="scientific">Polaromonas jejuensis</name>
    <dbReference type="NCBI Taxonomy" id="457502"/>
    <lineage>
        <taxon>Bacteria</taxon>
        <taxon>Pseudomonadati</taxon>
        <taxon>Pseudomonadota</taxon>
        <taxon>Betaproteobacteria</taxon>
        <taxon>Burkholderiales</taxon>
        <taxon>Comamonadaceae</taxon>
        <taxon>Polaromonas</taxon>
    </lineage>
</organism>
<dbReference type="EMBL" id="JBHSMX010000066">
    <property type="protein sequence ID" value="MFC5524044.1"/>
    <property type="molecule type" value="Genomic_DNA"/>
</dbReference>